<evidence type="ECO:0000313" key="8">
    <source>
        <dbReference type="Proteomes" id="UP000320216"/>
    </source>
</evidence>
<feature type="transmembrane region" description="Helical" evidence="6">
    <location>
        <begin position="42"/>
        <end position="61"/>
    </location>
</feature>
<dbReference type="EMBL" id="CP042305">
    <property type="protein sequence ID" value="QDZ14182.1"/>
    <property type="molecule type" value="Genomic_DNA"/>
</dbReference>
<dbReference type="PANTHER" id="PTHR43701">
    <property type="entry name" value="MEMBRANE TRANSPORTER PROTEIN MJ0441-RELATED"/>
    <property type="match status" value="1"/>
</dbReference>
<keyword evidence="3 6" id="KW-0812">Transmembrane</keyword>
<feature type="transmembrane region" description="Helical" evidence="6">
    <location>
        <begin position="243"/>
        <end position="262"/>
    </location>
</feature>
<dbReference type="PANTHER" id="PTHR43701:SF2">
    <property type="entry name" value="MEMBRANE TRANSPORTER PROTEIN YJNA-RELATED"/>
    <property type="match status" value="1"/>
</dbReference>
<dbReference type="OrthoDB" id="528320at2"/>
<dbReference type="AlphaFoldDB" id="A0A5B8M375"/>
<accession>A0A5B8M375</accession>
<proteinExistence type="inferred from homology"/>
<protein>
    <recommendedName>
        <fullName evidence="6">Probable membrane transporter protein</fullName>
    </recommendedName>
</protein>
<dbReference type="GO" id="GO:0005886">
    <property type="term" value="C:plasma membrane"/>
    <property type="evidence" value="ECO:0007669"/>
    <property type="project" value="UniProtKB-SubCell"/>
</dbReference>
<organism evidence="7 8">
    <name type="scientific">Humibacter ginsenosidimutans</name>
    <dbReference type="NCBI Taxonomy" id="2599293"/>
    <lineage>
        <taxon>Bacteria</taxon>
        <taxon>Bacillati</taxon>
        <taxon>Actinomycetota</taxon>
        <taxon>Actinomycetes</taxon>
        <taxon>Micrococcales</taxon>
        <taxon>Microbacteriaceae</taxon>
        <taxon>Humibacter</taxon>
    </lineage>
</organism>
<dbReference type="InterPro" id="IPR051598">
    <property type="entry name" value="TSUP/Inactive_protease-like"/>
</dbReference>
<evidence type="ECO:0000256" key="2">
    <source>
        <dbReference type="ARBA" id="ARBA00009142"/>
    </source>
</evidence>
<feature type="transmembrane region" description="Helical" evidence="6">
    <location>
        <begin position="212"/>
        <end position="231"/>
    </location>
</feature>
<evidence type="ECO:0000256" key="6">
    <source>
        <dbReference type="RuleBase" id="RU363041"/>
    </source>
</evidence>
<evidence type="ECO:0000313" key="7">
    <source>
        <dbReference type="EMBL" id="QDZ14182.1"/>
    </source>
</evidence>
<dbReference type="RefSeq" id="WP_146318836.1">
    <property type="nucleotide sequence ID" value="NZ_CP042305.1"/>
</dbReference>
<keyword evidence="8" id="KW-1185">Reference proteome</keyword>
<evidence type="ECO:0000256" key="4">
    <source>
        <dbReference type="ARBA" id="ARBA00022989"/>
    </source>
</evidence>
<evidence type="ECO:0000256" key="1">
    <source>
        <dbReference type="ARBA" id="ARBA00004141"/>
    </source>
</evidence>
<keyword evidence="4 6" id="KW-1133">Transmembrane helix</keyword>
<feature type="transmembrane region" description="Helical" evidence="6">
    <location>
        <begin position="73"/>
        <end position="92"/>
    </location>
</feature>
<dbReference type="InterPro" id="IPR002781">
    <property type="entry name" value="TM_pro_TauE-like"/>
</dbReference>
<gene>
    <name evidence="7" type="ORF">FPZ11_04790</name>
</gene>
<dbReference type="Pfam" id="PF01925">
    <property type="entry name" value="TauE"/>
    <property type="match status" value="1"/>
</dbReference>
<dbReference type="Proteomes" id="UP000320216">
    <property type="component" value="Chromosome"/>
</dbReference>
<feature type="transmembrane region" description="Helical" evidence="6">
    <location>
        <begin position="142"/>
        <end position="168"/>
    </location>
</feature>
<comment type="similarity">
    <text evidence="2 6">Belongs to the 4-toluene sulfonate uptake permease (TSUP) (TC 2.A.102) family.</text>
</comment>
<evidence type="ECO:0000256" key="5">
    <source>
        <dbReference type="ARBA" id="ARBA00023136"/>
    </source>
</evidence>
<keyword evidence="5 6" id="KW-0472">Membrane</keyword>
<sequence>MSILLAIVLGALIGLSLGALGGGGSILTVPALVYVLGQSAHQAVAESLIVVGITSIVAAISHARVHHVRWGTAIVFGVLGIVTSYLGSALSALIDPNLLLLAFAVLVLIAAVAMWTRTRPKHGKEAAPPTTLRVDGRWNHAVVLRVVSSALIVGFLTGFLGVGGGFVIVPALVLSLGMEMPVAVGTSLLVIAINCAVSLVPHLGTATIDWKIVIPFTLGAIAASLGGKLLAGKASGKWLTRSLVFLLIAVAIYIATRSVLALTA</sequence>
<reference evidence="7 8" key="1">
    <citation type="submission" date="2019-07" db="EMBL/GenBank/DDBJ databases">
        <title>Full genome sequence of Humibacter sp. WJ7-1.</title>
        <authorList>
            <person name="Im W.-T."/>
        </authorList>
    </citation>
    <scope>NUCLEOTIDE SEQUENCE [LARGE SCALE GENOMIC DNA]</scope>
    <source>
        <strain evidence="7 8">WJ7-1</strain>
    </source>
</reference>
<feature type="transmembrane region" description="Helical" evidence="6">
    <location>
        <begin position="180"/>
        <end position="200"/>
    </location>
</feature>
<comment type="subcellular location">
    <subcellularLocation>
        <location evidence="6">Cell membrane</location>
        <topology evidence="6">Multi-pass membrane protein</topology>
    </subcellularLocation>
    <subcellularLocation>
        <location evidence="1">Membrane</location>
        <topology evidence="1">Multi-pass membrane protein</topology>
    </subcellularLocation>
</comment>
<keyword evidence="6" id="KW-1003">Cell membrane</keyword>
<feature type="transmembrane region" description="Helical" evidence="6">
    <location>
        <begin position="98"/>
        <end position="116"/>
    </location>
</feature>
<dbReference type="KEGG" id="huw:FPZ11_04790"/>
<name>A0A5B8M375_9MICO</name>
<evidence type="ECO:0000256" key="3">
    <source>
        <dbReference type="ARBA" id="ARBA00022692"/>
    </source>
</evidence>